<gene>
    <name evidence="2" type="ORF">PFRI_17290</name>
</gene>
<evidence type="ECO:0000313" key="2">
    <source>
        <dbReference type="EMBL" id="OJI93990.1"/>
    </source>
</evidence>
<dbReference type="InterPro" id="IPR012312">
    <property type="entry name" value="Hemerythrin-like"/>
</dbReference>
<protein>
    <recommendedName>
        <fullName evidence="1">Hemerythrin-like domain-containing protein</fullName>
    </recommendedName>
</protein>
<dbReference type="Pfam" id="PF01814">
    <property type="entry name" value="Hemerythrin"/>
    <property type="match status" value="1"/>
</dbReference>
<comment type="caution">
    <text evidence="2">The sequence shown here is derived from an EMBL/GenBank/DDBJ whole genome shotgun (WGS) entry which is preliminary data.</text>
</comment>
<dbReference type="OrthoDB" id="9775082at2"/>
<evidence type="ECO:0000313" key="3">
    <source>
        <dbReference type="Proteomes" id="UP000184514"/>
    </source>
</evidence>
<dbReference type="EMBL" id="MLCB01000125">
    <property type="protein sequence ID" value="OJI93990.1"/>
    <property type="molecule type" value="Genomic_DNA"/>
</dbReference>
<keyword evidence="3" id="KW-1185">Reference proteome</keyword>
<accession>A0A1L9NXH9</accession>
<proteinExistence type="predicted"/>
<dbReference type="AlphaFoldDB" id="A0A1L9NXH9"/>
<dbReference type="STRING" id="696762.PFRI_17290"/>
<reference evidence="2 3" key="1">
    <citation type="submission" date="2016-10" db="EMBL/GenBank/DDBJ databases">
        <title>Genome sequence of Planktotalea frisia SH6-1.</title>
        <authorList>
            <person name="Poehlein A."/>
            <person name="Bakenhus I."/>
            <person name="Voget S."/>
            <person name="Brinkhoff T."/>
            <person name="Simon M."/>
        </authorList>
    </citation>
    <scope>NUCLEOTIDE SEQUENCE [LARGE SCALE GENOMIC DNA]</scope>
    <source>
        <strain evidence="2 3">SH6-1</strain>
    </source>
</reference>
<feature type="domain" description="Hemerythrin-like" evidence="1">
    <location>
        <begin position="41"/>
        <end position="185"/>
    </location>
</feature>
<dbReference type="Proteomes" id="UP000184514">
    <property type="component" value="Unassembled WGS sequence"/>
</dbReference>
<name>A0A1L9NXH9_9RHOB</name>
<dbReference type="InterPro" id="IPR053206">
    <property type="entry name" value="Dimeric_xanthone_biosynth"/>
</dbReference>
<dbReference type="Gene3D" id="1.20.120.520">
    <property type="entry name" value="nmb1532 protein domain like"/>
    <property type="match status" value="1"/>
</dbReference>
<sequence>MRMLDLSKTPLAQLSLQEDARPKMPPIAGATDVDRRKGKHLAAIHRHYLSEMAQIAQVLERIKAGDEPPEALSQIVLHSDMRKNFEVVGTICGHQCRVLTMHHNIEEHSMFPALAAKGNSALTAVVEKLRAEHLIVHELLKRLEAAGSTLTQTPSDAHFRDATEVFFKLRRVVISHFGYEETELEEAIGLYLDGL</sequence>
<organism evidence="2 3">
    <name type="scientific">Planktotalea frisia</name>
    <dbReference type="NCBI Taxonomy" id="696762"/>
    <lineage>
        <taxon>Bacteria</taxon>
        <taxon>Pseudomonadati</taxon>
        <taxon>Pseudomonadota</taxon>
        <taxon>Alphaproteobacteria</taxon>
        <taxon>Rhodobacterales</taxon>
        <taxon>Paracoccaceae</taxon>
        <taxon>Planktotalea</taxon>
    </lineage>
</organism>
<dbReference type="PANTHER" id="PTHR38048">
    <property type="entry name" value="EXPRESSED PROTEIN"/>
    <property type="match status" value="1"/>
</dbReference>
<dbReference type="PANTHER" id="PTHR38048:SF1">
    <property type="entry name" value="HEMERYTHRIN-LIKE DOMAIN-CONTAINING PROTEIN"/>
    <property type="match status" value="1"/>
</dbReference>
<evidence type="ECO:0000259" key="1">
    <source>
        <dbReference type="Pfam" id="PF01814"/>
    </source>
</evidence>